<gene>
    <name evidence="1" type="ORF">IV56_GL001654</name>
</gene>
<proteinExistence type="predicted"/>
<accession>A0A0R2MRS3</accession>
<dbReference type="RefSeq" id="WP_056993083.1">
    <property type="nucleotide sequence ID" value="NZ_JQCE01000042.1"/>
</dbReference>
<dbReference type="PATRIC" id="fig|1293598.4.peg.1724"/>
<evidence type="ECO:0000313" key="2">
    <source>
        <dbReference type="Proteomes" id="UP000050969"/>
    </source>
</evidence>
<dbReference type="AlphaFoldDB" id="A0A0R2MRS3"/>
<keyword evidence="2" id="KW-1185">Reference proteome</keyword>
<dbReference type="EMBL" id="JQCE01000042">
    <property type="protein sequence ID" value="KRO16293.1"/>
    <property type="molecule type" value="Genomic_DNA"/>
</dbReference>
<dbReference type="STRING" id="1293598.IV56_GL001654"/>
<sequence>MLDIQGSLDQLAWNTQHHYAHIEAQHEFIRIWAVQFELGYSDMRMIQLALQLDKQDALLAKFTAAYQAVYAYEYAFAADGLEGFNAKFGNDMPAYKTAATNLLDVIDEIRALKD</sequence>
<protein>
    <submittedName>
        <fullName evidence="1">Uncharacterized protein</fullName>
    </submittedName>
</protein>
<reference evidence="1 2" key="1">
    <citation type="journal article" date="2015" name="Genome Announc.">
        <title>Expanding the biotechnology potential of lactobacilli through comparative genomics of 213 strains and associated genera.</title>
        <authorList>
            <person name="Sun Z."/>
            <person name="Harris H.M."/>
            <person name="McCann A."/>
            <person name="Guo C."/>
            <person name="Argimon S."/>
            <person name="Zhang W."/>
            <person name="Yang X."/>
            <person name="Jeffery I.B."/>
            <person name="Cooney J.C."/>
            <person name="Kagawa T.F."/>
            <person name="Liu W."/>
            <person name="Song Y."/>
            <person name="Salvetti E."/>
            <person name="Wrobel A."/>
            <person name="Rasinkangas P."/>
            <person name="Parkhill J."/>
            <person name="Rea M.C."/>
            <person name="O'Sullivan O."/>
            <person name="Ritari J."/>
            <person name="Douillard F.P."/>
            <person name="Paul Ross R."/>
            <person name="Yang R."/>
            <person name="Briner A.E."/>
            <person name="Felis G.E."/>
            <person name="de Vos W.M."/>
            <person name="Barrangou R."/>
            <person name="Klaenhammer T.R."/>
            <person name="Caufield P.W."/>
            <person name="Cui Y."/>
            <person name="Zhang H."/>
            <person name="O'Toole P.W."/>
        </authorList>
    </citation>
    <scope>NUCLEOTIDE SEQUENCE [LARGE SCALE GENOMIC DNA]</scope>
    <source>
        <strain evidence="1 2">DSM 24301</strain>
    </source>
</reference>
<name>A0A0R2MRS3_9LACO</name>
<dbReference type="Proteomes" id="UP000050969">
    <property type="component" value="Unassembled WGS sequence"/>
</dbReference>
<evidence type="ECO:0000313" key="1">
    <source>
        <dbReference type="EMBL" id="KRO16293.1"/>
    </source>
</evidence>
<organism evidence="1 2">
    <name type="scientific">Lacticaseibacillus saniviri JCM 17471 = DSM 24301</name>
    <dbReference type="NCBI Taxonomy" id="1293598"/>
    <lineage>
        <taxon>Bacteria</taxon>
        <taxon>Bacillati</taxon>
        <taxon>Bacillota</taxon>
        <taxon>Bacilli</taxon>
        <taxon>Lactobacillales</taxon>
        <taxon>Lactobacillaceae</taxon>
        <taxon>Lacticaseibacillus</taxon>
    </lineage>
</organism>
<comment type="caution">
    <text evidence="1">The sequence shown here is derived from an EMBL/GenBank/DDBJ whole genome shotgun (WGS) entry which is preliminary data.</text>
</comment>